<accession>A0A0A2VFG4</accession>
<dbReference type="Gene3D" id="1.10.10.10">
    <property type="entry name" value="Winged helix-like DNA-binding domain superfamily/Winged helix DNA-binding domain"/>
    <property type="match status" value="1"/>
</dbReference>
<dbReference type="eggNOG" id="COG0583">
    <property type="taxonomic scope" value="Bacteria"/>
</dbReference>
<keyword evidence="7" id="KW-1185">Reference proteome</keyword>
<dbReference type="EMBL" id="AVBG01000003">
    <property type="protein sequence ID" value="KGP92335.1"/>
    <property type="molecule type" value="Genomic_DNA"/>
</dbReference>
<protein>
    <submittedName>
        <fullName evidence="6">LysR family transcriptional regulator</fullName>
    </submittedName>
</protein>
<dbReference type="SUPFAM" id="SSF46785">
    <property type="entry name" value="Winged helix' DNA-binding domain"/>
    <property type="match status" value="1"/>
</dbReference>
<reference evidence="6 7" key="1">
    <citation type="submission" date="2013-08" db="EMBL/GenBank/DDBJ databases">
        <title>Genome of Pontibacillus chungwhensis.</title>
        <authorList>
            <person name="Wang Q."/>
            <person name="Wang G."/>
        </authorList>
    </citation>
    <scope>NUCLEOTIDE SEQUENCE [LARGE SCALE GENOMIC DNA]</scope>
    <source>
        <strain evidence="6 7">BH030062</strain>
    </source>
</reference>
<dbReference type="STRING" id="1385513.N780_02105"/>
<keyword evidence="2" id="KW-0805">Transcription regulation</keyword>
<dbReference type="GO" id="GO:0003677">
    <property type="term" value="F:DNA binding"/>
    <property type="evidence" value="ECO:0007669"/>
    <property type="project" value="UniProtKB-KW"/>
</dbReference>
<dbReference type="PANTHER" id="PTHR30346:SF28">
    <property type="entry name" value="HTH-TYPE TRANSCRIPTIONAL REGULATOR CYNR"/>
    <property type="match status" value="1"/>
</dbReference>
<dbReference type="OrthoDB" id="9803735at2"/>
<gene>
    <name evidence="6" type="ORF">N780_02105</name>
</gene>
<feature type="domain" description="HTH lysR-type" evidence="5">
    <location>
        <begin position="1"/>
        <end position="58"/>
    </location>
</feature>
<evidence type="ECO:0000256" key="3">
    <source>
        <dbReference type="ARBA" id="ARBA00023125"/>
    </source>
</evidence>
<comment type="caution">
    <text evidence="6">The sequence shown here is derived from an EMBL/GenBank/DDBJ whole genome shotgun (WGS) entry which is preliminary data.</text>
</comment>
<name>A0A0A2VFG4_9BACI</name>
<dbReference type="SUPFAM" id="SSF53850">
    <property type="entry name" value="Periplasmic binding protein-like II"/>
    <property type="match status" value="1"/>
</dbReference>
<dbReference type="Proteomes" id="UP000030153">
    <property type="component" value="Unassembled WGS sequence"/>
</dbReference>
<evidence type="ECO:0000256" key="2">
    <source>
        <dbReference type="ARBA" id="ARBA00023015"/>
    </source>
</evidence>
<dbReference type="InterPro" id="IPR005119">
    <property type="entry name" value="LysR_subst-bd"/>
</dbReference>
<dbReference type="InterPro" id="IPR036388">
    <property type="entry name" value="WH-like_DNA-bd_sf"/>
</dbReference>
<dbReference type="InterPro" id="IPR000847">
    <property type="entry name" value="LysR_HTH_N"/>
</dbReference>
<organism evidence="6 7">
    <name type="scientific">Pontibacillus chungwhensis BH030062</name>
    <dbReference type="NCBI Taxonomy" id="1385513"/>
    <lineage>
        <taxon>Bacteria</taxon>
        <taxon>Bacillati</taxon>
        <taxon>Bacillota</taxon>
        <taxon>Bacilli</taxon>
        <taxon>Bacillales</taxon>
        <taxon>Bacillaceae</taxon>
        <taxon>Pontibacillus</taxon>
    </lineage>
</organism>
<dbReference type="PRINTS" id="PR00039">
    <property type="entry name" value="HTHLYSR"/>
</dbReference>
<dbReference type="GO" id="GO:0032993">
    <property type="term" value="C:protein-DNA complex"/>
    <property type="evidence" value="ECO:0007669"/>
    <property type="project" value="TreeGrafter"/>
</dbReference>
<dbReference type="PANTHER" id="PTHR30346">
    <property type="entry name" value="TRANSCRIPTIONAL DUAL REGULATOR HCAR-RELATED"/>
    <property type="match status" value="1"/>
</dbReference>
<evidence type="ECO:0000259" key="5">
    <source>
        <dbReference type="PROSITE" id="PS50931"/>
    </source>
</evidence>
<keyword evidence="3" id="KW-0238">DNA-binding</keyword>
<dbReference type="AlphaFoldDB" id="A0A0A2VFG4"/>
<sequence>MDIRQLRYFYVIAQERQITRAAKRLHIAQPPLSQQLKQLEAELEVSLVERNGRTLELTEAGKVLYQRAEKILHEMDDLVTEVKETGEGIRGTLSLGSVKSCFSYLPPKLKSFRDDHPHLRYKLQEGDTSSLSESLRNREIELAIVRLPVDSEDFSILHLPTEPYVLVVPESWSELAAGRTSVAMRELEELPLLLLHRLSGVGQYEIILDECRHHGFEPSVICECPDVTMILSLVSAQVGATIVPQASLKDRHEPGLRVLTIHDATIQAEPAIVWMKDRFLSVAARKFMNQFEPIQSLQ</sequence>
<dbReference type="GO" id="GO:0003700">
    <property type="term" value="F:DNA-binding transcription factor activity"/>
    <property type="evidence" value="ECO:0007669"/>
    <property type="project" value="InterPro"/>
</dbReference>
<dbReference type="Gene3D" id="3.40.190.290">
    <property type="match status" value="1"/>
</dbReference>
<dbReference type="InterPro" id="IPR036390">
    <property type="entry name" value="WH_DNA-bd_sf"/>
</dbReference>
<evidence type="ECO:0000313" key="6">
    <source>
        <dbReference type="EMBL" id="KGP92335.1"/>
    </source>
</evidence>
<dbReference type="CDD" id="cd05466">
    <property type="entry name" value="PBP2_LTTR_substrate"/>
    <property type="match status" value="1"/>
</dbReference>
<dbReference type="Pfam" id="PF00126">
    <property type="entry name" value="HTH_1"/>
    <property type="match status" value="1"/>
</dbReference>
<dbReference type="Pfam" id="PF03466">
    <property type="entry name" value="LysR_substrate"/>
    <property type="match status" value="1"/>
</dbReference>
<comment type="similarity">
    <text evidence="1">Belongs to the LysR transcriptional regulatory family.</text>
</comment>
<dbReference type="FunFam" id="1.10.10.10:FF:000001">
    <property type="entry name" value="LysR family transcriptional regulator"/>
    <property type="match status" value="1"/>
</dbReference>
<dbReference type="RefSeq" id="WP_036781609.1">
    <property type="nucleotide sequence ID" value="NZ_AVBG01000003.1"/>
</dbReference>
<keyword evidence="4" id="KW-0804">Transcription</keyword>
<evidence type="ECO:0000256" key="1">
    <source>
        <dbReference type="ARBA" id="ARBA00009437"/>
    </source>
</evidence>
<dbReference type="PROSITE" id="PS50931">
    <property type="entry name" value="HTH_LYSR"/>
    <property type="match status" value="1"/>
</dbReference>
<evidence type="ECO:0000313" key="7">
    <source>
        <dbReference type="Proteomes" id="UP000030153"/>
    </source>
</evidence>
<evidence type="ECO:0000256" key="4">
    <source>
        <dbReference type="ARBA" id="ARBA00023163"/>
    </source>
</evidence>
<proteinExistence type="inferred from homology"/>